<evidence type="ECO:0000313" key="2">
    <source>
        <dbReference type="Proteomes" id="UP000799771"/>
    </source>
</evidence>
<name>A0A6A6AK28_9PLEO</name>
<accession>A0A6A6AK28</accession>
<dbReference type="Proteomes" id="UP000799771">
    <property type="component" value="Unassembled WGS sequence"/>
</dbReference>
<dbReference type="AlphaFoldDB" id="A0A6A6AK28"/>
<evidence type="ECO:0000313" key="1">
    <source>
        <dbReference type="EMBL" id="KAF2131237.1"/>
    </source>
</evidence>
<dbReference type="OrthoDB" id="5231586at2759"/>
<proteinExistence type="predicted"/>
<reference evidence="1" key="1">
    <citation type="journal article" date="2020" name="Stud. Mycol.">
        <title>101 Dothideomycetes genomes: a test case for predicting lifestyles and emergence of pathogens.</title>
        <authorList>
            <person name="Haridas S."/>
            <person name="Albert R."/>
            <person name="Binder M."/>
            <person name="Bloem J."/>
            <person name="Labutti K."/>
            <person name="Salamov A."/>
            <person name="Andreopoulos B."/>
            <person name="Baker S."/>
            <person name="Barry K."/>
            <person name="Bills G."/>
            <person name="Bluhm B."/>
            <person name="Cannon C."/>
            <person name="Castanera R."/>
            <person name="Culley D."/>
            <person name="Daum C."/>
            <person name="Ezra D."/>
            <person name="Gonzalez J."/>
            <person name="Henrissat B."/>
            <person name="Kuo A."/>
            <person name="Liang C."/>
            <person name="Lipzen A."/>
            <person name="Lutzoni F."/>
            <person name="Magnuson J."/>
            <person name="Mondo S."/>
            <person name="Nolan M."/>
            <person name="Ohm R."/>
            <person name="Pangilinan J."/>
            <person name="Park H.-J."/>
            <person name="Ramirez L."/>
            <person name="Alfaro M."/>
            <person name="Sun H."/>
            <person name="Tritt A."/>
            <person name="Yoshinaga Y."/>
            <person name="Zwiers L.-H."/>
            <person name="Turgeon B."/>
            <person name="Goodwin S."/>
            <person name="Spatafora J."/>
            <person name="Crous P."/>
            <person name="Grigoriev I."/>
        </authorList>
    </citation>
    <scope>NUCLEOTIDE SEQUENCE</scope>
    <source>
        <strain evidence="1">CBS 119687</strain>
    </source>
</reference>
<dbReference type="GeneID" id="54407043"/>
<keyword evidence="2" id="KW-1185">Reference proteome</keyword>
<sequence>MPGIVSDQAATLKPRRAAATYNVAKSALRRRLARTSQRRDCTPKSIALRGSEDVAIVHYVLKLPEQGYPPRLADVKEVANSLLVIRNQRPVGKSSVFKTIILIVNANFYMLVGGALTPVNVAGSRFSPPRPLLSENHAGEAAHSVWIVEVDGALHLVEVAEAPGCEAKASDAEERVKDLAVDLEPDLILAVVIVAVVDLRAAYILN</sequence>
<gene>
    <name evidence="1" type="ORF">P153DRAFT_355988</name>
</gene>
<organism evidence="1 2">
    <name type="scientific">Dothidotthia symphoricarpi CBS 119687</name>
    <dbReference type="NCBI Taxonomy" id="1392245"/>
    <lineage>
        <taxon>Eukaryota</taxon>
        <taxon>Fungi</taxon>
        <taxon>Dikarya</taxon>
        <taxon>Ascomycota</taxon>
        <taxon>Pezizomycotina</taxon>
        <taxon>Dothideomycetes</taxon>
        <taxon>Pleosporomycetidae</taxon>
        <taxon>Pleosporales</taxon>
        <taxon>Dothidotthiaceae</taxon>
        <taxon>Dothidotthia</taxon>
    </lineage>
</organism>
<dbReference type="RefSeq" id="XP_033525624.1">
    <property type="nucleotide sequence ID" value="XM_033666611.1"/>
</dbReference>
<dbReference type="EMBL" id="ML977503">
    <property type="protein sequence ID" value="KAF2131237.1"/>
    <property type="molecule type" value="Genomic_DNA"/>
</dbReference>
<protein>
    <submittedName>
        <fullName evidence="1">Uncharacterized protein</fullName>
    </submittedName>
</protein>